<dbReference type="AlphaFoldDB" id="A0A814CBC6"/>
<comment type="caution">
    <text evidence="4">The sequence shown here is derived from an EMBL/GenBank/DDBJ whole genome shotgun (WGS) entry which is preliminary data.</text>
</comment>
<evidence type="ECO:0000256" key="1">
    <source>
        <dbReference type="ARBA" id="ARBA00022737"/>
    </source>
</evidence>
<reference evidence="4" key="1">
    <citation type="submission" date="2021-02" db="EMBL/GenBank/DDBJ databases">
        <authorList>
            <person name="Nowell W R."/>
        </authorList>
    </citation>
    <scope>NUCLEOTIDE SEQUENCE</scope>
</reference>
<evidence type="ECO:0000313" key="5">
    <source>
        <dbReference type="EMBL" id="CAF3668454.1"/>
    </source>
</evidence>
<evidence type="ECO:0000256" key="2">
    <source>
        <dbReference type="ARBA" id="ARBA00022803"/>
    </source>
</evidence>
<name>A0A814CBC6_9BILA</name>
<dbReference type="Proteomes" id="UP000663844">
    <property type="component" value="Unassembled WGS sequence"/>
</dbReference>
<dbReference type="PROSITE" id="PS50293">
    <property type="entry name" value="TPR_REGION"/>
    <property type="match status" value="1"/>
</dbReference>
<dbReference type="SMART" id="SM00028">
    <property type="entry name" value="TPR"/>
    <property type="match status" value="1"/>
</dbReference>
<dbReference type="InterPro" id="IPR019734">
    <property type="entry name" value="TPR_rpt"/>
</dbReference>
<dbReference type="PROSITE" id="PS50005">
    <property type="entry name" value="TPR"/>
    <property type="match status" value="1"/>
</dbReference>
<proteinExistence type="predicted"/>
<dbReference type="EMBL" id="CAJNOG010000098">
    <property type="protein sequence ID" value="CAF0938550.1"/>
    <property type="molecule type" value="Genomic_DNA"/>
</dbReference>
<dbReference type="InterPro" id="IPR011990">
    <property type="entry name" value="TPR-like_helical_dom_sf"/>
</dbReference>
<dbReference type="Gene3D" id="1.25.40.10">
    <property type="entry name" value="Tetratricopeptide repeat domain"/>
    <property type="match status" value="1"/>
</dbReference>
<feature type="repeat" description="TPR" evidence="3">
    <location>
        <begin position="62"/>
        <end position="95"/>
    </location>
</feature>
<protein>
    <recommendedName>
        <fullName evidence="7">Tetratricopeptide repeat protein</fullName>
    </recommendedName>
</protein>
<dbReference type="SUPFAM" id="SSF48452">
    <property type="entry name" value="TPR-like"/>
    <property type="match status" value="1"/>
</dbReference>
<dbReference type="EMBL" id="CAJOAZ010000526">
    <property type="protein sequence ID" value="CAF3668454.1"/>
    <property type="molecule type" value="Genomic_DNA"/>
</dbReference>
<dbReference type="Pfam" id="PF13374">
    <property type="entry name" value="TPR_10"/>
    <property type="match status" value="1"/>
</dbReference>
<dbReference type="PANTHER" id="PTHR45641">
    <property type="entry name" value="TETRATRICOPEPTIDE REPEAT PROTEIN (AFU_ORTHOLOGUE AFUA_6G03870)"/>
    <property type="match status" value="1"/>
</dbReference>
<accession>A0A814CBC6</accession>
<evidence type="ECO:0000313" key="6">
    <source>
        <dbReference type="Proteomes" id="UP000663845"/>
    </source>
</evidence>
<evidence type="ECO:0000313" key="4">
    <source>
        <dbReference type="EMBL" id="CAF0938550.1"/>
    </source>
</evidence>
<keyword evidence="2 3" id="KW-0802">TPR repeat</keyword>
<sequence>MKKHLKVGKELFLQIILYWLGRTTTSVWCIPGWESTRKHFHTTKKTLKFIKKPFLSNHPLSATSYNNIGLVYYNTKDYSKALSYYERALNIKQRTLPPTHPSIKSVKESIEAVKKKL</sequence>
<evidence type="ECO:0000256" key="3">
    <source>
        <dbReference type="PROSITE-ProRule" id="PRU00339"/>
    </source>
</evidence>
<dbReference type="PANTHER" id="PTHR45641:SF1">
    <property type="entry name" value="AAA+ ATPASE DOMAIN-CONTAINING PROTEIN"/>
    <property type="match status" value="1"/>
</dbReference>
<organism evidence="4 6">
    <name type="scientific">Adineta steineri</name>
    <dbReference type="NCBI Taxonomy" id="433720"/>
    <lineage>
        <taxon>Eukaryota</taxon>
        <taxon>Metazoa</taxon>
        <taxon>Spiralia</taxon>
        <taxon>Gnathifera</taxon>
        <taxon>Rotifera</taxon>
        <taxon>Eurotatoria</taxon>
        <taxon>Bdelloidea</taxon>
        <taxon>Adinetida</taxon>
        <taxon>Adinetidae</taxon>
        <taxon>Adineta</taxon>
    </lineage>
</organism>
<gene>
    <name evidence="4" type="ORF">JYZ213_LOCUS12592</name>
    <name evidence="5" type="ORF">OXD698_LOCUS10074</name>
</gene>
<evidence type="ECO:0008006" key="7">
    <source>
        <dbReference type="Google" id="ProtNLM"/>
    </source>
</evidence>
<keyword evidence="1" id="KW-0677">Repeat</keyword>
<dbReference type="Proteomes" id="UP000663845">
    <property type="component" value="Unassembled WGS sequence"/>
</dbReference>